<dbReference type="GO" id="GO:0016747">
    <property type="term" value="F:acyltransferase activity, transferring groups other than amino-acyl groups"/>
    <property type="evidence" value="ECO:0007669"/>
    <property type="project" value="InterPro"/>
</dbReference>
<evidence type="ECO:0000313" key="2">
    <source>
        <dbReference type="EMBL" id="BAY82581.1"/>
    </source>
</evidence>
<evidence type="ECO:0000259" key="1">
    <source>
        <dbReference type="PROSITE" id="PS51186"/>
    </source>
</evidence>
<name>A0A1Z4LMW7_9CYAN</name>
<dbReference type="EMBL" id="AP018227">
    <property type="protein sequence ID" value="BAY82581.1"/>
    <property type="molecule type" value="Genomic_DNA"/>
</dbReference>
<dbReference type="Gene3D" id="3.40.630.30">
    <property type="match status" value="1"/>
</dbReference>
<dbReference type="InterPro" id="IPR016181">
    <property type="entry name" value="Acyl_CoA_acyltransferase"/>
</dbReference>
<dbReference type="Pfam" id="PF00583">
    <property type="entry name" value="Acetyltransf_1"/>
    <property type="match status" value="1"/>
</dbReference>
<reference evidence="2 3" key="1">
    <citation type="submission" date="2017-06" db="EMBL/GenBank/DDBJ databases">
        <title>Genome sequencing of cyanobaciteial culture collection at National Institute for Environmental Studies (NIES).</title>
        <authorList>
            <person name="Hirose Y."/>
            <person name="Shimura Y."/>
            <person name="Fujisawa T."/>
            <person name="Nakamura Y."/>
            <person name="Kawachi M."/>
        </authorList>
    </citation>
    <scope>NUCLEOTIDE SEQUENCE [LARGE SCALE GENOMIC DNA]</scope>
    <source>
        <strain evidence="2 3">NIES-267</strain>
    </source>
</reference>
<dbReference type="AlphaFoldDB" id="A0A1Z4LMW7"/>
<proteinExistence type="predicted"/>
<dbReference type="PROSITE" id="PS51186">
    <property type="entry name" value="GNAT"/>
    <property type="match status" value="1"/>
</dbReference>
<feature type="domain" description="N-acetyltransferase" evidence="1">
    <location>
        <begin position="3"/>
        <end position="158"/>
    </location>
</feature>
<dbReference type="OrthoDB" id="423921at2"/>
<evidence type="ECO:0000313" key="3">
    <source>
        <dbReference type="Proteomes" id="UP000218418"/>
    </source>
</evidence>
<sequence length="160" mass="18609">MSYIFSPMNEESARKILNWRYDKSLDFYNPNPSEIEETLQDFLNPENSYYSIFNNRNQLIAYCCFGADARVKGGNYDIEALDIGFGISPNLSRRGITFRIINAVYDFAKSHFSATLFRVTVAEFNQQALRLYEKAGFKQVQKFQREQDSTYFLVLTLNIA</sequence>
<dbReference type="Proteomes" id="UP000218418">
    <property type="component" value="Chromosome"/>
</dbReference>
<keyword evidence="3" id="KW-1185">Reference proteome</keyword>
<organism evidence="2 3">
    <name type="scientific">Calothrix parasitica NIES-267</name>
    <dbReference type="NCBI Taxonomy" id="1973488"/>
    <lineage>
        <taxon>Bacteria</taxon>
        <taxon>Bacillati</taxon>
        <taxon>Cyanobacteriota</taxon>
        <taxon>Cyanophyceae</taxon>
        <taxon>Nostocales</taxon>
        <taxon>Calotrichaceae</taxon>
        <taxon>Calothrix</taxon>
    </lineage>
</organism>
<protein>
    <recommendedName>
        <fullName evidence="1">N-acetyltransferase domain-containing protein</fullName>
    </recommendedName>
</protein>
<accession>A0A1Z4LMW7</accession>
<dbReference type="InterPro" id="IPR000182">
    <property type="entry name" value="GNAT_dom"/>
</dbReference>
<dbReference type="SUPFAM" id="SSF55729">
    <property type="entry name" value="Acyl-CoA N-acyltransferases (Nat)"/>
    <property type="match status" value="1"/>
</dbReference>
<gene>
    <name evidence="2" type="ORF">NIES267_20630</name>
</gene>